<sequence>MRLDKVGALLTVSRFLLKTLKVNVDFLSPPRFPSIVAFWHGRMFLLPFTLRKYSEKVSILISRHRDGELVAQLVERLGFKTVRGSTGKGKGGAKAFLKMLELLEEGYSVAITPDGPRGPKEVVKPGIVKLSMKSGVPIYPLTFGCSKYKKLNSWDEFVVPYPFSKCRVILGEPISPSDFKSEEEMRRALEVSLKDLTRQAEGG</sequence>
<dbReference type="Proteomes" id="UP000280881">
    <property type="component" value="Unassembled WGS sequence"/>
</dbReference>
<name>A0A420W774_9BACT</name>
<proteinExistence type="predicted"/>
<dbReference type="InterPro" id="IPR007172">
    <property type="entry name" value="DUF374"/>
</dbReference>
<organism evidence="2 3">
    <name type="scientific">Thermovibrio guaymasensis</name>
    <dbReference type="NCBI Taxonomy" id="240167"/>
    <lineage>
        <taxon>Bacteria</taxon>
        <taxon>Pseudomonadati</taxon>
        <taxon>Aquificota</taxon>
        <taxon>Aquificia</taxon>
        <taxon>Desulfurobacteriales</taxon>
        <taxon>Desulfurobacteriaceae</taxon>
        <taxon>Thermovibrio</taxon>
    </lineage>
</organism>
<dbReference type="Pfam" id="PF04028">
    <property type="entry name" value="DUF374"/>
    <property type="match status" value="1"/>
</dbReference>
<accession>A0A420W774</accession>
<comment type="caution">
    <text evidence="2">The sequence shown here is derived from an EMBL/GenBank/DDBJ whole genome shotgun (WGS) entry which is preliminary data.</text>
</comment>
<protein>
    <recommendedName>
        <fullName evidence="1">DUF374 domain-containing protein</fullName>
    </recommendedName>
</protein>
<feature type="domain" description="DUF374" evidence="1">
    <location>
        <begin position="54"/>
        <end position="119"/>
    </location>
</feature>
<dbReference type="RefSeq" id="WP_121169329.1">
    <property type="nucleotide sequence ID" value="NZ_RBIE01000001.1"/>
</dbReference>
<evidence type="ECO:0000259" key="1">
    <source>
        <dbReference type="Pfam" id="PF04028"/>
    </source>
</evidence>
<gene>
    <name evidence="2" type="ORF">C7457_0029</name>
</gene>
<dbReference type="SUPFAM" id="SSF69593">
    <property type="entry name" value="Glycerol-3-phosphate (1)-acyltransferase"/>
    <property type="match status" value="1"/>
</dbReference>
<dbReference type="CDD" id="cd07983">
    <property type="entry name" value="LPLAT_DUF374-like"/>
    <property type="match status" value="1"/>
</dbReference>
<evidence type="ECO:0000313" key="2">
    <source>
        <dbReference type="EMBL" id="RKQ63166.1"/>
    </source>
</evidence>
<dbReference type="EMBL" id="RBIE01000001">
    <property type="protein sequence ID" value="RKQ63166.1"/>
    <property type="molecule type" value="Genomic_DNA"/>
</dbReference>
<keyword evidence="3" id="KW-1185">Reference proteome</keyword>
<dbReference type="AlphaFoldDB" id="A0A420W774"/>
<reference evidence="2 3" key="1">
    <citation type="submission" date="2018-10" db="EMBL/GenBank/DDBJ databases">
        <title>Genomic Encyclopedia of Type Strains, Phase IV (KMG-IV): sequencing the most valuable type-strain genomes for metagenomic binning, comparative biology and taxonomic classification.</title>
        <authorList>
            <person name="Goeker M."/>
        </authorList>
    </citation>
    <scope>NUCLEOTIDE SEQUENCE [LARGE SCALE GENOMIC DNA]</scope>
    <source>
        <strain evidence="2 3">DSM 15521</strain>
    </source>
</reference>
<evidence type="ECO:0000313" key="3">
    <source>
        <dbReference type="Proteomes" id="UP000280881"/>
    </source>
</evidence>
<dbReference type="OrthoDB" id="9810508at2"/>